<dbReference type="InterPro" id="IPR046947">
    <property type="entry name" value="LytR-like"/>
</dbReference>
<keyword evidence="1" id="KW-0597">Phosphoprotein</keyword>
<evidence type="ECO:0000259" key="2">
    <source>
        <dbReference type="PROSITE" id="PS50110"/>
    </source>
</evidence>
<gene>
    <name evidence="4" type="ORF">ACFOWM_10355</name>
</gene>
<evidence type="ECO:0000313" key="5">
    <source>
        <dbReference type="Proteomes" id="UP001595907"/>
    </source>
</evidence>
<feature type="domain" description="HTH LytTR-type" evidence="3">
    <location>
        <begin position="148"/>
        <end position="249"/>
    </location>
</feature>
<dbReference type="SUPFAM" id="SSF52172">
    <property type="entry name" value="CheY-like"/>
    <property type="match status" value="1"/>
</dbReference>
<evidence type="ECO:0000256" key="1">
    <source>
        <dbReference type="PROSITE-ProRule" id="PRU00169"/>
    </source>
</evidence>
<sequence length="256" mass="29252">MKYKCLIVDDNMLDLDALQMYLSKIDTIELVATCNDGLEVSKILQEKEIDIIFSDIDMPEISGLALLQSLRNPPVFIFVSAFAEHAAESYNLDVIDFIVKPVKLDRLLKATNKAIEYIELKKSNAANTNNSITNNSIENNINKEDDYFFIKENQGLIKINFDDVIYIESMGNFSKIHTIQQKKHLILIGLKSIETQLPTTQFLRIHKQYVINLKHIVSLSNNNDIHLTDNNTVPLSAVYKPILMEVINDKIINRII</sequence>
<name>A0ABV8QSX0_9BACT</name>
<dbReference type="Gene3D" id="2.40.50.1020">
    <property type="entry name" value="LytTr DNA-binding domain"/>
    <property type="match status" value="1"/>
</dbReference>
<dbReference type="PROSITE" id="PS50930">
    <property type="entry name" value="HTH_LYTTR"/>
    <property type="match status" value="1"/>
</dbReference>
<protein>
    <submittedName>
        <fullName evidence="4">LytR/AlgR family response regulator transcription factor</fullName>
    </submittedName>
</protein>
<dbReference type="InterPro" id="IPR001789">
    <property type="entry name" value="Sig_transdc_resp-reg_receiver"/>
</dbReference>
<dbReference type="SMART" id="SM00850">
    <property type="entry name" value="LytTR"/>
    <property type="match status" value="1"/>
</dbReference>
<dbReference type="Pfam" id="PF00072">
    <property type="entry name" value="Response_reg"/>
    <property type="match status" value="1"/>
</dbReference>
<feature type="modified residue" description="4-aspartylphosphate" evidence="1">
    <location>
        <position position="55"/>
    </location>
</feature>
<reference evidence="5" key="1">
    <citation type="journal article" date="2019" name="Int. J. Syst. Evol. Microbiol.">
        <title>The Global Catalogue of Microorganisms (GCM) 10K type strain sequencing project: providing services to taxonomists for standard genome sequencing and annotation.</title>
        <authorList>
            <consortium name="The Broad Institute Genomics Platform"/>
            <consortium name="The Broad Institute Genome Sequencing Center for Infectious Disease"/>
            <person name="Wu L."/>
            <person name="Ma J."/>
        </authorList>
    </citation>
    <scope>NUCLEOTIDE SEQUENCE [LARGE SCALE GENOMIC DNA]</scope>
    <source>
        <strain evidence="5">CECT 8289</strain>
    </source>
</reference>
<comment type="caution">
    <text evidence="4">The sequence shown here is derived from an EMBL/GenBank/DDBJ whole genome shotgun (WGS) entry which is preliminary data.</text>
</comment>
<proteinExistence type="predicted"/>
<keyword evidence="5" id="KW-1185">Reference proteome</keyword>
<evidence type="ECO:0000259" key="3">
    <source>
        <dbReference type="PROSITE" id="PS50930"/>
    </source>
</evidence>
<dbReference type="Proteomes" id="UP001595907">
    <property type="component" value="Unassembled WGS sequence"/>
</dbReference>
<dbReference type="PROSITE" id="PS50110">
    <property type="entry name" value="RESPONSE_REGULATORY"/>
    <property type="match status" value="1"/>
</dbReference>
<dbReference type="PANTHER" id="PTHR37299">
    <property type="entry name" value="TRANSCRIPTIONAL REGULATOR-RELATED"/>
    <property type="match status" value="1"/>
</dbReference>
<organism evidence="4 5">
    <name type="scientific">Ferruginibacter yonginensis</name>
    <dbReference type="NCBI Taxonomy" id="1310416"/>
    <lineage>
        <taxon>Bacteria</taxon>
        <taxon>Pseudomonadati</taxon>
        <taxon>Bacteroidota</taxon>
        <taxon>Chitinophagia</taxon>
        <taxon>Chitinophagales</taxon>
        <taxon>Chitinophagaceae</taxon>
        <taxon>Ferruginibacter</taxon>
    </lineage>
</organism>
<dbReference type="InterPro" id="IPR011006">
    <property type="entry name" value="CheY-like_superfamily"/>
</dbReference>
<dbReference type="PANTHER" id="PTHR37299:SF1">
    <property type="entry name" value="STAGE 0 SPORULATION PROTEIN A HOMOLOG"/>
    <property type="match status" value="1"/>
</dbReference>
<feature type="domain" description="Response regulatory" evidence="2">
    <location>
        <begin position="4"/>
        <end position="115"/>
    </location>
</feature>
<dbReference type="RefSeq" id="WP_379709636.1">
    <property type="nucleotide sequence ID" value="NZ_JBHSCZ010000002.1"/>
</dbReference>
<accession>A0ABV8QSX0</accession>
<dbReference type="EMBL" id="JBHSCZ010000002">
    <property type="protein sequence ID" value="MFC4263281.1"/>
    <property type="molecule type" value="Genomic_DNA"/>
</dbReference>
<dbReference type="InterPro" id="IPR007492">
    <property type="entry name" value="LytTR_DNA-bd_dom"/>
</dbReference>
<dbReference type="SMART" id="SM00448">
    <property type="entry name" value="REC"/>
    <property type="match status" value="1"/>
</dbReference>
<dbReference type="Pfam" id="PF04397">
    <property type="entry name" value="LytTR"/>
    <property type="match status" value="1"/>
</dbReference>
<dbReference type="Gene3D" id="3.40.50.2300">
    <property type="match status" value="1"/>
</dbReference>
<evidence type="ECO:0000313" key="4">
    <source>
        <dbReference type="EMBL" id="MFC4263281.1"/>
    </source>
</evidence>